<evidence type="ECO:0000313" key="3">
    <source>
        <dbReference type="Proteomes" id="UP000075666"/>
    </source>
</evidence>
<evidence type="ECO:0000313" key="2">
    <source>
        <dbReference type="EMBL" id="KYD06647.1"/>
    </source>
</evidence>
<name>A0A150L2S5_9BACI</name>
<dbReference type="EMBL" id="LQYN01000051">
    <property type="protein sequence ID" value="KYD06647.1"/>
    <property type="molecule type" value="Genomic_DNA"/>
</dbReference>
<protein>
    <submittedName>
        <fullName evidence="2">Uncharacterized protein</fullName>
    </submittedName>
</protein>
<sequence length="133" mass="15607">MNNNVDYFITKEMIVQYDDLNRKKKEIEKELEKLKKAFNQYFDVAVGKNVKGELNISGYKLQRQIRKSEKFEQDETVKRLEELNMMDLIQRKPDEGKIKSALNLGLLKETDLEGCIKQISSQAIYVKQISTNE</sequence>
<gene>
    <name evidence="2" type="ORF">B4102_3032</name>
</gene>
<keyword evidence="1" id="KW-0175">Coiled coil</keyword>
<accession>A0A150L2S5</accession>
<dbReference type="PATRIC" id="fig|46224.3.peg.3001"/>
<dbReference type="RefSeq" id="WP_235598313.1">
    <property type="nucleotide sequence ID" value="NZ_LQYN01000051.1"/>
</dbReference>
<dbReference type="Proteomes" id="UP000075666">
    <property type="component" value="Unassembled WGS sequence"/>
</dbReference>
<dbReference type="AlphaFoldDB" id="A0A150L2S5"/>
<proteinExistence type="predicted"/>
<evidence type="ECO:0000256" key="1">
    <source>
        <dbReference type="SAM" id="Coils"/>
    </source>
</evidence>
<comment type="caution">
    <text evidence="2">The sequence shown here is derived from an EMBL/GenBank/DDBJ whole genome shotgun (WGS) entry which is preliminary data.</text>
</comment>
<keyword evidence="3" id="KW-1185">Reference proteome</keyword>
<reference evidence="2 3" key="1">
    <citation type="submission" date="2016-01" db="EMBL/GenBank/DDBJ databases">
        <title>Genome Sequences of Twelve Sporeforming Bacillus Species Isolated from Foods.</title>
        <authorList>
            <person name="Berendsen E.M."/>
            <person name="Wells-Bennik M.H."/>
            <person name="Krawcyk A.O."/>
            <person name="De Jong A."/>
            <person name="Holsappel S."/>
            <person name="Eijlander R.T."/>
            <person name="Kuipers O.P."/>
        </authorList>
    </citation>
    <scope>NUCLEOTIDE SEQUENCE [LARGE SCALE GENOMIC DNA]</scope>
    <source>
        <strain evidence="2 3">B4102</strain>
    </source>
</reference>
<organism evidence="2 3">
    <name type="scientific">Heyndrickxia sporothermodurans</name>
    <dbReference type="NCBI Taxonomy" id="46224"/>
    <lineage>
        <taxon>Bacteria</taxon>
        <taxon>Bacillati</taxon>
        <taxon>Bacillota</taxon>
        <taxon>Bacilli</taxon>
        <taxon>Bacillales</taxon>
        <taxon>Bacillaceae</taxon>
        <taxon>Heyndrickxia</taxon>
    </lineage>
</organism>
<feature type="coiled-coil region" evidence="1">
    <location>
        <begin position="10"/>
        <end position="44"/>
    </location>
</feature>